<keyword evidence="2" id="KW-1185">Reference proteome</keyword>
<feature type="transmembrane region" description="Helical" evidence="1">
    <location>
        <begin position="35"/>
        <end position="56"/>
    </location>
</feature>
<evidence type="ECO:0000313" key="3">
    <source>
        <dbReference type="WBParaSite" id="L893_g23183.t1"/>
    </source>
</evidence>
<protein>
    <submittedName>
        <fullName evidence="3">Secreted protein</fullName>
    </submittedName>
</protein>
<accession>A0A1I7Z5Y7</accession>
<keyword evidence="1" id="KW-1133">Transmembrane helix</keyword>
<evidence type="ECO:0000313" key="2">
    <source>
        <dbReference type="Proteomes" id="UP000095287"/>
    </source>
</evidence>
<evidence type="ECO:0000256" key="1">
    <source>
        <dbReference type="SAM" id="Phobius"/>
    </source>
</evidence>
<keyword evidence="1" id="KW-0472">Membrane</keyword>
<dbReference type="AlphaFoldDB" id="A0A1I7Z5Y7"/>
<sequence>MMGEVLLGRPKTDCRAMPKANTGERMSPVHLKSTLLTIFTSLAQLMALIWFVLSYVPGGERGLRFITTLFGGVVKGRSTLVLPI</sequence>
<dbReference type="Proteomes" id="UP000095287">
    <property type="component" value="Unplaced"/>
</dbReference>
<name>A0A1I7Z5Y7_9BILA</name>
<proteinExistence type="predicted"/>
<keyword evidence="1" id="KW-0812">Transmembrane</keyword>
<dbReference type="WBParaSite" id="L893_g23183.t1">
    <property type="protein sequence ID" value="L893_g23183.t1"/>
    <property type="gene ID" value="L893_g23183"/>
</dbReference>
<reference evidence="3" key="1">
    <citation type="submission" date="2016-11" db="UniProtKB">
        <authorList>
            <consortium name="WormBaseParasite"/>
        </authorList>
    </citation>
    <scope>IDENTIFICATION</scope>
</reference>
<organism evidence="2 3">
    <name type="scientific">Steinernema glaseri</name>
    <dbReference type="NCBI Taxonomy" id="37863"/>
    <lineage>
        <taxon>Eukaryota</taxon>
        <taxon>Metazoa</taxon>
        <taxon>Ecdysozoa</taxon>
        <taxon>Nematoda</taxon>
        <taxon>Chromadorea</taxon>
        <taxon>Rhabditida</taxon>
        <taxon>Tylenchina</taxon>
        <taxon>Panagrolaimomorpha</taxon>
        <taxon>Strongyloidoidea</taxon>
        <taxon>Steinernematidae</taxon>
        <taxon>Steinernema</taxon>
    </lineage>
</organism>